<dbReference type="AlphaFoldDB" id="A0A5B8V7F9"/>
<evidence type="ECO:0000259" key="3">
    <source>
        <dbReference type="PROSITE" id="PS51123"/>
    </source>
</evidence>
<dbReference type="Proteomes" id="UP000321533">
    <property type="component" value="Chromosome"/>
</dbReference>
<accession>A0A5B8V7F9</accession>
<dbReference type="PANTHER" id="PTHR30329">
    <property type="entry name" value="STATOR ELEMENT OF FLAGELLAR MOTOR COMPLEX"/>
    <property type="match status" value="1"/>
</dbReference>
<dbReference type="GO" id="GO:0016020">
    <property type="term" value="C:membrane"/>
    <property type="evidence" value="ECO:0007669"/>
    <property type="project" value="UniProtKB-UniRule"/>
</dbReference>
<dbReference type="PANTHER" id="PTHR30329:SF21">
    <property type="entry name" value="LIPOPROTEIN YIAD-RELATED"/>
    <property type="match status" value="1"/>
</dbReference>
<evidence type="ECO:0000256" key="2">
    <source>
        <dbReference type="SAM" id="Coils"/>
    </source>
</evidence>
<gene>
    <name evidence="4" type="ORF">FRZ67_08120</name>
</gene>
<name>A0A5B8V7F9_9BACT</name>
<keyword evidence="1" id="KW-0472">Membrane</keyword>
<dbReference type="PROSITE" id="PS51257">
    <property type="entry name" value="PROKAR_LIPOPROTEIN"/>
    <property type="match status" value="1"/>
</dbReference>
<evidence type="ECO:0000313" key="4">
    <source>
        <dbReference type="EMBL" id="QEC67262.1"/>
    </source>
</evidence>
<dbReference type="CDD" id="cd07185">
    <property type="entry name" value="OmpA_C-like"/>
    <property type="match status" value="1"/>
</dbReference>
<dbReference type="SUPFAM" id="SSF161270">
    <property type="entry name" value="PspA lactotransferrin-binding region"/>
    <property type="match status" value="1"/>
</dbReference>
<feature type="domain" description="OmpA-like" evidence="3">
    <location>
        <begin position="144"/>
        <end position="265"/>
    </location>
</feature>
<sequence>MQNNHRHVIIILAACVLFMASCVSKKKYLESQVAIRYLKYDSTQLANKVNSLTTTVTDLQQQVADQKKLIADLQKKNADLQASASFTQTELTQRQKELQEQQQKLTQLQNLLDQQKQKSEELRKKMADALSGFAASDLTVTQKNGKVYVSLSENLLFPSGSAAVNAQGKEALGKLAGVLNANADISINIEGHTDSIPIRKTYEDNWALSLARSASIVRILTKDYNVDPVRVIASGHSEYDPVESNSTAEGRAKNRRTEIILSPKLDELYKLLEQ</sequence>
<proteinExistence type="predicted"/>
<dbReference type="InterPro" id="IPR036737">
    <property type="entry name" value="OmpA-like_sf"/>
</dbReference>
<feature type="coiled-coil region" evidence="2">
    <location>
        <begin position="56"/>
        <end position="132"/>
    </location>
</feature>
<evidence type="ECO:0000256" key="1">
    <source>
        <dbReference type="PROSITE-ProRule" id="PRU00473"/>
    </source>
</evidence>
<keyword evidence="2" id="KW-0175">Coiled coil</keyword>
<dbReference type="PROSITE" id="PS51123">
    <property type="entry name" value="OMPA_2"/>
    <property type="match status" value="1"/>
</dbReference>
<dbReference type="SUPFAM" id="SSF103088">
    <property type="entry name" value="OmpA-like"/>
    <property type="match status" value="1"/>
</dbReference>
<dbReference type="InterPro" id="IPR006665">
    <property type="entry name" value="OmpA-like"/>
</dbReference>
<dbReference type="Pfam" id="PF00691">
    <property type="entry name" value="OmpA"/>
    <property type="match status" value="1"/>
</dbReference>
<evidence type="ECO:0000313" key="5">
    <source>
        <dbReference type="Proteomes" id="UP000321533"/>
    </source>
</evidence>
<dbReference type="OrthoDB" id="9815217at2"/>
<dbReference type="KEGG" id="pgin:FRZ67_08120"/>
<keyword evidence="5" id="KW-1185">Reference proteome</keyword>
<protein>
    <submittedName>
        <fullName evidence="4">OmpA family protein</fullName>
    </submittedName>
</protein>
<organism evidence="4 5">
    <name type="scientific">Panacibacter ginsenosidivorans</name>
    <dbReference type="NCBI Taxonomy" id="1813871"/>
    <lineage>
        <taxon>Bacteria</taxon>
        <taxon>Pseudomonadati</taxon>
        <taxon>Bacteroidota</taxon>
        <taxon>Chitinophagia</taxon>
        <taxon>Chitinophagales</taxon>
        <taxon>Chitinophagaceae</taxon>
        <taxon>Panacibacter</taxon>
    </lineage>
</organism>
<reference evidence="4 5" key="1">
    <citation type="journal article" date="2016" name="Int. J. Syst. Evol. Microbiol.">
        <title>Panacibacter ginsenosidivorans gen. nov., sp. nov., with ginsenoside converting activity isolated from soil of a ginseng field.</title>
        <authorList>
            <person name="Siddiqi M.Z."/>
            <person name="Muhammad Shafi S."/>
            <person name="Choi K.D."/>
            <person name="Im W.T."/>
        </authorList>
    </citation>
    <scope>NUCLEOTIDE SEQUENCE [LARGE SCALE GENOMIC DNA]</scope>
    <source>
        <strain evidence="4 5">Gsoil1550</strain>
    </source>
</reference>
<dbReference type="InterPro" id="IPR050330">
    <property type="entry name" value="Bact_OuterMem_StrucFunc"/>
</dbReference>
<dbReference type="EMBL" id="CP042435">
    <property type="protein sequence ID" value="QEC67262.1"/>
    <property type="molecule type" value="Genomic_DNA"/>
</dbReference>
<dbReference type="RefSeq" id="WP_147189069.1">
    <property type="nucleotide sequence ID" value="NZ_CP042435.1"/>
</dbReference>
<dbReference type="Gene3D" id="3.30.1330.60">
    <property type="entry name" value="OmpA-like domain"/>
    <property type="match status" value="1"/>
</dbReference>